<keyword evidence="2" id="KW-1185">Reference proteome</keyword>
<keyword evidence="1" id="KW-0378">Hydrolase</keyword>
<dbReference type="RefSeq" id="WP_239145602.1">
    <property type="nucleotide sequence ID" value="NZ_BAAAQE010000111.1"/>
</dbReference>
<dbReference type="GO" id="GO:0016787">
    <property type="term" value="F:hydrolase activity"/>
    <property type="evidence" value="ECO:0007669"/>
    <property type="project" value="UniProtKB-KW"/>
</dbReference>
<evidence type="ECO:0000313" key="1">
    <source>
        <dbReference type="EMBL" id="GID57936.1"/>
    </source>
</evidence>
<dbReference type="Proteomes" id="UP000612282">
    <property type="component" value="Unassembled WGS sequence"/>
</dbReference>
<dbReference type="InterPro" id="IPR006311">
    <property type="entry name" value="TAT_signal"/>
</dbReference>
<accession>A0ABQ3XHH0</accession>
<dbReference type="InterPro" id="IPR017439">
    <property type="entry name" value="Amidohydrolase"/>
</dbReference>
<dbReference type="Pfam" id="PF01546">
    <property type="entry name" value="Peptidase_M20"/>
    <property type="match status" value="1"/>
</dbReference>
<proteinExistence type="predicted"/>
<comment type="caution">
    <text evidence="1">The sequence shown here is derived from an EMBL/GenBank/DDBJ whole genome shotgun (WGS) entry which is preliminary data.</text>
</comment>
<gene>
    <name evidence="1" type="ORF">Aco03nite_063400</name>
</gene>
<organism evidence="1 2">
    <name type="scientific">Actinoplanes couchii</name>
    <dbReference type="NCBI Taxonomy" id="403638"/>
    <lineage>
        <taxon>Bacteria</taxon>
        <taxon>Bacillati</taxon>
        <taxon>Actinomycetota</taxon>
        <taxon>Actinomycetes</taxon>
        <taxon>Micromonosporales</taxon>
        <taxon>Micromonosporaceae</taxon>
        <taxon>Actinoplanes</taxon>
    </lineage>
</organism>
<dbReference type="PANTHER" id="PTHR11014:SF63">
    <property type="entry name" value="METALLOPEPTIDASE, PUTATIVE (AFU_ORTHOLOGUE AFUA_6G09600)-RELATED"/>
    <property type="match status" value="1"/>
</dbReference>
<sequence>MGIDRRAVLGGALTVPVATMSGGGPAVATGRPSAVDRLVALRRDLYAHPEGPGQERRTAAVVAGILRGAGLEVTTGVGGHGVVAVLTGTRPGRTVAYRADMDAVPPGDQIGGRTEPAHLCGHDIHTTVGVGVALALARQRERLAGRVVFVFQPAEEALTGAAAMLADGVLTTHRPAEIHALHCWPAPVGSLVVTSGFGLPGRDQGIVTLTDPESATRLAADLNGMSTVARPATPADLERLVAGVETPRGPLAGFVFLQAQASGNRVRVVSRCWPEQGYPSIRQEIRRRAQALGAVSVDFPADPFPAMVTPQGLGDELERHLRRTVGDHRIGALHAAIPFSGEDFSLFLKEIPGTYTLLGVRSPGAPIEAAYPHFGTFVPDERAIGHGVRAMTGWLAARTVLARGGS</sequence>
<dbReference type="Gene3D" id="3.40.630.10">
    <property type="entry name" value="Zn peptidases"/>
    <property type="match status" value="2"/>
</dbReference>
<dbReference type="PROSITE" id="PS51318">
    <property type="entry name" value="TAT"/>
    <property type="match status" value="1"/>
</dbReference>
<dbReference type="EMBL" id="BOMG01000078">
    <property type="protein sequence ID" value="GID57936.1"/>
    <property type="molecule type" value="Genomic_DNA"/>
</dbReference>
<evidence type="ECO:0000313" key="2">
    <source>
        <dbReference type="Proteomes" id="UP000612282"/>
    </source>
</evidence>
<name>A0ABQ3XHH0_9ACTN</name>
<protein>
    <submittedName>
        <fullName evidence="1">Hydrolase</fullName>
    </submittedName>
</protein>
<reference evidence="1 2" key="1">
    <citation type="submission" date="2021-01" db="EMBL/GenBank/DDBJ databases">
        <title>Whole genome shotgun sequence of Actinoplanes couchii NBRC 106145.</title>
        <authorList>
            <person name="Komaki H."/>
            <person name="Tamura T."/>
        </authorList>
    </citation>
    <scope>NUCLEOTIDE SEQUENCE [LARGE SCALE GENOMIC DNA]</scope>
    <source>
        <strain evidence="1 2">NBRC 106145</strain>
    </source>
</reference>
<dbReference type="SUPFAM" id="SSF53187">
    <property type="entry name" value="Zn-dependent exopeptidases"/>
    <property type="match status" value="1"/>
</dbReference>
<dbReference type="PANTHER" id="PTHR11014">
    <property type="entry name" value="PEPTIDASE M20 FAMILY MEMBER"/>
    <property type="match status" value="1"/>
</dbReference>
<dbReference type="InterPro" id="IPR002933">
    <property type="entry name" value="Peptidase_M20"/>
</dbReference>